<sequence length="182" mass="18897">MSAILDAARQMRLAAPAMARLDAAMSPHAAVRALLDAGLAADALSLLARLLPHRYAVAWVCQCGRGETLAAPDQAGLALAEAWVRDPAEAHRADAAAFAAEHRYRGIGAWAAAAAGWTGGNLNPRAERPTPPPAHLCAIAAMAALNYLAALVPARFDARRLTYVRDALGLLGTPNGPDGGPR</sequence>
<dbReference type="InterPro" id="IPR053855">
    <property type="entry name" value="DUF6931"/>
</dbReference>
<accession>A0A2A7SD74</accession>
<dbReference type="Pfam" id="PF22011">
    <property type="entry name" value="DUF6931"/>
    <property type="match status" value="1"/>
</dbReference>
<gene>
    <name evidence="1" type="ORF">CRM94_04600</name>
</gene>
<dbReference type="RefSeq" id="WP_013689207.1">
    <property type="nucleotide sequence ID" value="NZ_CADEQB010000004.1"/>
</dbReference>
<dbReference type="AlphaFoldDB" id="A0A2A7SD74"/>
<evidence type="ECO:0000313" key="1">
    <source>
        <dbReference type="EMBL" id="PEH41496.1"/>
    </source>
</evidence>
<organism evidence="1 2">
    <name type="scientific">Burkholderia gladioli</name>
    <name type="common">Pseudomonas marginata</name>
    <name type="synonym">Phytomonas marginata</name>
    <dbReference type="NCBI Taxonomy" id="28095"/>
    <lineage>
        <taxon>Bacteria</taxon>
        <taxon>Pseudomonadati</taxon>
        <taxon>Pseudomonadota</taxon>
        <taxon>Betaproteobacteria</taxon>
        <taxon>Burkholderiales</taxon>
        <taxon>Burkholderiaceae</taxon>
        <taxon>Burkholderia</taxon>
    </lineage>
</organism>
<reference evidence="2" key="1">
    <citation type="submission" date="2017-09" db="EMBL/GenBank/DDBJ databases">
        <title>FDA dAtabase for Regulatory Grade micrObial Sequences (FDA-ARGOS): Supporting development and validation of Infectious Disease Dx tests.</title>
        <authorList>
            <person name="Minogue T."/>
            <person name="Wolcott M."/>
            <person name="Wasieloski L."/>
            <person name="Aguilar W."/>
            <person name="Moore D."/>
            <person name="Tallon L."/>
            <person name="Sadzewicz L."/>
            <person name="Ott S."/>
            <person name="Zhao X."/>
            <person name="Nagaraj S."/>
            <person name="Vavikolanu K."/>
            <person name="Aluvathingal J."/>
            <person name="Nadendla S."/>
            <person name="Sichtig H."/>
        </authorList>
    </citation>
    <scope>NUCLEOTIDE SEQUENCE [LARGE SCALE GENOMIC DNA]</scope>
    <source>
        <strain evidence="2">FDAARGOS_390</strain>
    </source>
</reference>
<dbReference type="EMBL" id="PDDY01000001">
    <property type="protein sequence ID" value="PEH41496.1"/>
    <property type="molecule type" value="Genomic_DNA"/>
</dbReference>
<comment type="caution">
    <text evidence="1">The sequence shown here is derived from an EMBL/GenBank/DDBJ whole genome shotgun (WGS) entry which is preliminary data.</text>
</comment>
<dbReference type="OMA" id="KREAVWW"/>
<proteinExistence type="predicted"/>
<dbReference type="Proteomes" id="UP000220629">
    <property type="component" value="Unassembled WGS sequence"/>
</dbReference>
<protein>
    <submittedName>
        <fullName evidence="1">Uncharacterized protein</fullName>
    </submittedName>
</protein>
<name>A0A2A7SD74_BURGA</name>
<evidence type="ECO:0000313" key="2">
    <source>
        <dbReference type="Proteomes" id="UP000220629"/>
    </source>
</evidence>